<keyword evidence="2" id="KW-0813">Transport</keyword>
<evidence type="ECO:0000256" key="5">
    <source>
        <dbReference type="ARBA" id="ARBA00022989"/>
    </source>
</evidence>
<dbReference type="PANTHER" id="PTHR30561:SF1">
    <property type="entry name" value="MULTIDRUG TRANSPORTER EMRE"/>
    <property type="match status" value="1"/>
</dbReference>
<dbReference type="GO" id="GO:1990961">
    <property type="term" value="P:xenobiotic detoxification by transmembrane export across the plasma membrane"/>
    <property type="evidence" value="ECO:0007669"/>
    <property type="project" value="UniProtKB-ARBA"/>
</dbReference>
<evidence type="ECO:0000256" key="9">
    <source>
        <dbReference type="SAM" id="Phobius"/>
    </source>
</evidence>
<evidence type="ECO:0000256" key="8">
    <source>
        <dbReference type="RuleBase" id="RU003942"/>
    </source>
</evidence>
<dbReference type="GO" id="GO:0005886">
    <property type="term" value="C:plasma membrane"/>
    <property type="evidence" value="ECO:0007669"/>
    <property type="project" value="UniProtKB-SubCell"/>
</dbReference>
<dbReference type="Gene3D" id="1.10.3730.20">
    <property type="match status" value="1"/>
</dbReference>
<keyword evidence="11" id="KW-1185">Reference proteome</keyword>
<dbReference type="AlphaFoldDB" id="A0A0C1TQ13"/>
<evidence type="ECO:0000256" key="3">
    <source>
        <dbReference type="ARBA" id="ARBA00022475"/>
    </source>
</evidence>
<dbReference type="InterPro" id="IPR000390">
    <property type="entry name" value="Small_drug/metabolite_transptr"/>
</dbReference>
<evidence type="ECO:0000313" key="11">
    <source>
        <dbReference type="Proteomes" id="UP000031433"/>
    </source>
</evidence>
<feature type="transmembrane region" description="Helical" evidence="9">
    <location>
        <begin position="30"/>
        <end position="51"/>
    </location>
</feature>
<comment type="subcellular location">
    <subcellularLocation>
        <location evidence="1 8">Cell membrane</location>
        <topology evidence="1 8">Multi-pass membrane protein</topology>
    </subcellularLocation>
</comment>
<dbReference type="SUPFAM" id="SSF103481">
    <property type="entry name" value="Multidrug resistance efflux transporter EmrE"/>
    <property type="match status" value="1"/>
</dbReference>
<dbReference type="Proteomes" id="UP000031433">
    <property type="component" value="Unassembled WGS sequence"/>
</dbReference>
<keyword evidence="6 9" id="KW-0472">Membrane</keyword>
<dbReference type="GO" id="GO:0015297">
    <property type="term" value="F:antiporter activity"/>
    <property type="evidence" value="ECO:0007669"/>
    <property type="project" value="TreeGrafter"/>
</dbReference>
<dbReference type="InterPro" id="IPR045324">
    <property type="entry name" value="Small_multidrug_res"/>
</dbReference>
<protein>
    <submittedName>
        <fullName evidence="10">Multidrug transporter</fullName>
    </submittedName>
</protein>
<dbReference type="InterPro" id="IPR037185">
    <property type="entry name" value="EmrE-like"/>
</dbReference>
<feature type="transmembrane region" description="Helical" evidence="9">
    <location>
        <begin position="85"/>
        <end position="104"/>
    </location>
</feature>
<evidence type="ECO:0000313" key="10">
    <source>
        <dbReference type="EMBL" id="KIE41388.1"/>
    </source>
</evidence>
<dbReference type="Pfam" id="PF00893">
    <property type="entry name" value="Multi_Drug_Res"/>
    <property type="match status" value="1"/>
</dbReference>
<dbReference type="GO" id="GO:0015220">
    <property type="term" value="F:choline transmembrane transporter activity"/>
    <property type="evidence" value="ECO:0007669"/>
    <property type="project" value="TreeGrafter"/>
</dbReference>
<dbReference type="GO" id="GO:0031460">
    <property type="term" value="P:glycine betaine transport"/>
    <property type="evidence" value="ECO:0007669"/>
    <property type="project" value="TreeGrafter"/>
</dbReference>
<dbReference type="PANTHER" id="PTHR30561">
    <property type="entry name" value="SMR FAMILY PROTON-DEPENDENT DRUG EFFLUX TRANSPORTER SUGE"/>
    <property type="match status" value="1"/>
</dbReference>
<evidence type="ECO:0000256" key="2">
    <source>
        <dbReference type="ARBA" id="ARBA00022448"/>
    </source>
</evidence>
<dbReference type="RefSeq" id="WP_039643092.1">
    <property type="nucleotide sequence ID" value="NZ_JXBL01000001.1"/>
</dbReference>
<reference evidence="10 11" key="1">
    <citation type="submission" date="2015-01" db="EMBL/GenBank/DDBJ databases">
        <title>Genome sequence of the anaerobic bacterium Geobacter soli GSS01, a dissimilatory Fe(III) reducer from soil.</title>
        <authorList>
            <person name="Yang G."/>
            <person name="Zhou S."/>
        </authorList>
    </citation>
    <scope>NUCLEOTIDE SEQUENCE [LARGE SCALE GENOMIC DNA]</scope>
    <source>
        <strain evidence="10 11">GSS01</strain>
    </source>
</reference>
<dbReference type="GO" id="GO:0015199">
    <property type="term" value="F:amino-acid betaine transmembrane transporter activity"/>
    <property type="evidence" value="ECO:0007669"/>
    <property type="project" value="TreeGrafter"/>
</dbReference>
<evidence type="ECO:0000256" key="4">
    <source>
        <dbReference type="ARBA" id="ARBA00022692"/>
    </source>
</evidence>
<keyword evidence="3" id="KW-1003">Cell membrane</keyword>
<dbReference type="FunFam" id="1.10.3730.20:FF:000001">
    <property type="entry name" value="Quaternary ammonium compound resistance transporter SugE"/>
    <property type="match status" value="1"/>
</dbReference>
<proteinExistence type="inferred from homology"/>
<gene>
    <name evidence="10" type="ORF">SE37_01460</name>
</gene>
<comment type="caution">
    <text evidence="10">The sequence shown here is derived from an EMBL/GenBank/DDBJ whole genome shotgun (WGS) entry which is preliminary data.</text>
</comment>
<accession>A0A0C1TQ13</accession>
<comment type="similarity">
    <text evidence="7 8">Belongs to the drug/metabolite transporter (DMT) superfamily. Small multidrug resistance (SMR) (TC 2.A.7.1) family.</text>
</comment>
<keyword evidence="4 8" id="KW-0812">Transmembrane</keyword>
<evidence type="ECO:0000256" key="1">
    <source>
        <dbReference type="ARBA" id="ARBA00004651"/>
    </source>
</evidence>
<keyword evidence="5 9" id="KW-1133">Transmembrane helix</keyword>
<name>A0A0C1TQ13_9BACT</name>
<feature type="transmembrane region" description="Helical" evidence="9">
    <location>
        <begin position="58"/>
        <end position="79"/>
    </location>
</feature>
<evidence type="ECO:0000256" key="6">
    <source>
        <dbReference type="ARBA" id="ARBA00023136"/>
    </source>
</evidence>
<sequence>MHKWLYLLVAIISEVAGTSALKSAEGFTRLWPSCVVVAGYASAFYFLSLTLKSIPVGIAYAIWSGLGTALVAVVAWAFMGQRLDLPAVFGILLIIAGVLVLNLCSTSATH</sequence>
<organism evidence="10 11">
    <name type="scientific">Geobacter soli</name>
    <dbReference type="NCBI Taxonomy" id="1510391"/>
    <lineage>
        <taxon>Bacteria</taxon>
        <taxon>Pseudomonadati</taxon>
        <taxon>Thermodesulfobacteriota</taxon>
        <taxon>Desulfuromonadia</taxon>
        <taxon>Geobacterales</taxon>
        <taxon>Geobacteraceae</taxon>
        <taxon>Geobacter</taxon>
    </lineage>
</organism>
<evidence type="ECO:0000256" key="7">
    <source>
        <dbReference type="ARBA" id="ARBA00038032"/>
    </source>
</evidence>
<dbReference type="EMBL" id="JXBL01000001">
    <property type="protein sequence ID" value="KIE41388.1"/>
    <property type="molecule type" value="Genomic_DNA"/>
</dbReference>